<feature type="region of interest" description="Disordered" evidence="1">
    <location>
        <begin position="168"/>
        <end position="275"/>
    </location>
</feature>
<evidence type="ECO:0000256" key="1">
    <source>
        <dbReference type="SAM" id="MobiDB-lite"/>
    </source>
</evidence>
<feature type="compositionally biased region" description="Acidic residues" evidence="1">
    <location>
        <begin position="168"/>
        <end position="179"/>
    </location>
</feature>
<dbReference type="EMBL" id="JBBPEH010000002">
    <property type="protein sequence ID" value="KAK7541980.1"/>
    <property type="molecule type" value="Genomic_DNA"/>
</dbReference>
<dbReference type="Proteomes" id="UP001360953">
    <property type="component" value="Unassembled WGS sequence"/>
</dbReference>
<protein>
    <recommendedName>
        <fullName evidence="4">C2H2-type domain-containing protein</fullName>
    </recommendedName>
</protein>
<keyword evidence="3" id="KW-1185">Reference proteome</keyword>
<evidence type="ECO:0000313" key="2">
    <source>
        <dbReference type="EMBL" id="KAK7541980.1"/>
    </source>
</evidence>
<feature type="region of interest" description="Disordered" evidence="1">
    <location>
        <begin position="109"/>
        <end position="154"/>
    </location>
</feature>
<sequence>MPSAWSIEHYHRGRRSLWMKCLFQENLFTRDAPLVNTGMARKQPRADKAYRGVFPFVPTVDAGGAFEIRDLEPTWQSNSGLGEAAKFSKQQRAPIQRIILPGGSLLSPRQTQVTLSLPARTQIQAADSKRRRQDTTLSNATPPYPDLSTPVAQQQTANQYEATGEDELLGIGDDSDDPFDPGNENTSIDDEEFQEEEEQIDRACEAPQRRDQAAKQSAIPPPAAQVQEAEQLVLPTQPIDSTEPASKRPRRKRKATVQPEVTRYEQRARRSAALAAEDKVTAQYNDKELDELLDSQVNTQRIEERTTSGGEPPKPLVYQNPSNIYMRLSSDPPTTKRLIAHIEEGYCYATFMWKMAGISAADVDRQQLEQDFPQRFLLKKGTQSIILLPLQDARTNYHALRYNSDYRQTIRLKGELKHCDFFVSYLHSPSGQKFAGHSRTVQAQLKADYPSAHAIRSGRSTWWLASINDAKSMARSLGIESHCEPFFTALANLPSPDTAIKCHSCGKFWDKKACSHDKWLQHVKHLRTVEVAYWECSCGKAFATSQDFEAHLSLYGCWDKDED</sequence>
<dbReference type="RefSeq" id="XP_066658273.1">
    <property type="nucleotide sequence ID" value="XM_066803540.1"/>
</dbReference>
<feature type="compositionally biased region" description="Polar residues" evidence="1">
    <location>
        <begin position="109"/>
        <end position="125"/>
    </location>
</feature>
<organism evidence="2 3">
    <name type="scientific">Phyllosticta citribraziliensis</name>
    <dbReference type="NCBI Taxonomy" id="989973"/>
    <lineage>
        <taxon>Eukaryota</taxon>
        <taxon>Fungi</taxon>
        <taxon>Dikarya</taxon>
        <taxon>Ascomycota</taxon>
        <taxon>Pezizomycotina</taxon>
        <taxon>Dothideomycetes</taxon>
        <taxon>Dothideomycetes incertae sedis</taxon>
        <taxon>Botryosphaeriales</taxon>
        <taxon>Phyllostictaceae</taxon>
        <taxon>Phyllosticta</taxon>
    </lineage>
</organism>
<name>A0ABR1M323_9PEZI</name>
<feature type="compositionally biased region" description="Basic and acidic residues" evidence="1">
    <location>
        <begin position="200"/>
        <end position="213"/>
    </location>
</feature>
<proteinExistence type="predicted"/>
<accession>A0ABR1M323</accession>
<gene>
    <name evidence="2" type="ORF">J3D65DRAFT_673902</name>
</gene>
<evidence type="ECO:0008006" key="4">
    <source>
        <dbReference type="Google" id="ProtNLM"/>
    </source>
</evidence>
<reference evidence="2 3" key="1">
    <citation type="submission" date="2024-04" db="EMBL/GenBank/DDBJ databases">
        <title>Phyllosticta paracitricarpa is synonymous to the EU quarantine fungus P. citricarpa based on phylogenomic analyses.</title>
        <authorList>
            <consortium name="Lawrence Berkeley National Laboratory"/>
            <person name="Van ingen-buijs V.A."/>
            <person name="Van westerhoven A.C."/>
            <person name="Haridas S."/>
            <person name="Skiadas P."/>
            <person name="Martin F."/>
            <person name="Groenewald J.Z."/>
            <person name="Crous P.W."/>
            <person name="Seidl M.F."/>
        </authorList>
    </citation>
    <scope>NUCLEOTIDE SEQUENCE [LARGE SCALE GENOMIC DNA]</scope>
    <source>
        <strain evidence="2 3">CPC 17464</strain>
    </source>
</reference>
<evidence type="ECO:0000313" key="3">
    <source>
        <dbReference type="Proteomes" id="UP001360953"/>
    </source>
</evidence>
<feature type="compositionally biased region" description="Acidic residues" evidence="1">
    <location>
        <begin position="187"/>
        <end position="199"/>
    </location>
</feature>
<dbReference type="GeneID" id="92036446"/>
<comment type="caution">
    <text evidence="2">The sequence shown here is derived from an EMBL/GenBank/DDBJ whole genome shotgun (WGS) entry which is preliminary data.</text>
</comment>